<evidence type="ECO:0000313" key="3">
    <source>
        <dbReference type="Proteomes" id="UP001362999"/>
    </source>
</evidence>
<comment type="caution">
    <text evidence="2">The sequence shown here is derived from an EMBL/GenBank/DDBJ whole genome shotgun (WGS) entry which is preliminary data.</text>
</comment>
<dbReference type="EMBL" id="JAWWNJ010000060">
    <property type="protein sequence ID" value="KAK7013177.1"/>
    <property type="molecule type" value="Genomic_DNA"/>
</dbReference>
<gene>
    <name evidence="2" type="ORF">R3P38DRAFT_3579673</name>
</gene>
<feature type="region of interest" description="Disordered" evidence="1">
    <location>
        <begin position="66"/>
        <end position="117"/>
    </location>
</feature>
<protein>
    <recommendedName>
        <fullName evidence="4">Arrestin-like N-terminal domain-containing protein</fullName>
    </recommendedName>
</protein>
<accession>A0AAW0AJ34</accession>
<name>A0AAW0AJ34_9AGAR</name>
<organism evidence="2 3">
    <name type="scientific">Favolaschia claudopus</name>
    <dbReference type="NCBI Taxonomy" id="2862362"/>
    <lineage>
        <taxon>Eukaryota</taxon>
        <taxon>Fungi</taxon>
        <taxon>Dikarya</taxon>
        <taxon>Basidiomycota</taxon>
        <taxon>Agaricomycotina</taxon>
        <taxon>Agaricomycetes</taxon>
        <taxon>Agaricomycetidae</taxon>
        <taxon>Agaricales</taxon>
        <taxon>Marasmiineae</taxon>
        <taxon>Mycenaceae</taxon>
        <taxon>Favolaschia</taxon>
    </lineage>
</organism>
<feature type="non-terminal residue" evidence="2">
    <location>
        <position position="255"/>
    </location>
</feature>
<feature type="compositionally biased region" description="Basic and acidic residues" evidence="1">
    <location>
        <begin position="72"/>
        <end position="84"/>
    </location>
</feature>
<dbReference type="AlphaFoldDB" id="A0AAW0AJ34"/>
<dbReference type="Proteomes" id="UP001362999">
    <property type="component" value="Unassembled WGS sequence"/>
</dbReference>
<evidence type="ECO:0008006" key="4">
    <source>
        <dbReference type="Google" id="ProtNLM"/>
    </source>
</evidence>
<keyword evidence="3" id="KW-1185">Reference proteome</keyword>
<sequence>MDVSTYAPLFDIRLKLWERDQVFSIESPCAESVPVMPAATASQLEQAETMRQGWLSLPDLPSAPHQCPHSVYIDRNDGDKDARPLRSSRGQTREAYFPCSSPPKHPNYRSHSGGKSNTPRAIQARFIKKSAMILFDLQKTVGLSDTTESPALRRTQPAEIRRVEPAGDGQVVVDEPEWVPGEDGKKKGIWRRSVHFTSLMALPFAPNHLECGNPGVYKLQITIPFPGVGNDLKLEVPIQLNPSAACPPPGSSNLT</sequence>
<proteinExistence type="predicted"/>
<evidence type="ECO:0000256" key="1">
    <source>
        <dbReference type="SAM" id="MobiDB-lite"/>
    </source>
</evidence>
<evidence type="ECO:0000313" key="2">
    <source>
        <dbReference type="EMBL" id="KAK7013177.1"/>
    </source>
</evidence>
<reference evidence="2 3" key="1">
    <citation type="journal article" date="2024" name="J Genomics">
        <title>Draft genome sequencing and assembly of Favolaschia claudopus CIRM-BRFM 2984 isolated from oak limbs.</title>
        <authorList>
            <person name="Navarro D."/>
            <person name="Drula E."/>
            <person name="Chaduli D."/>
            <person name="Cazenave R."/>
            <person name="Ahrendt S."/>
            <person name="Wang J."/>
            <person name="Lipzen A."/>
            <person name="Daum C."/>
            <person name="Barry K."/>
            <person name="Grigoriev I.V."/>
            <person name="Favel A."/>
            <person name="Rosso M.N."/>
            <person name="Martin F."/>
        </authorList>
    </citation>
    <scope>NUCLEOTIDE SEQUENCE [LARGE SCALE GENOMIC DNA]</scope>
    <source>
        <strain evidence="2 3">CIRM-BRFM 2984</strain>
    </source>
</reference>